<protein>
    <recommendedName>
        <fullName evidence="8">GDSL esterase/lipase</fullName>
    </recommendedName>
</protein>
<dbReference type="PANTHER" id="PTHR45648">
    <property type="entry name" value="GDSL LIPASE/ACYLHYDROLASE FAMILY PROTEIN (AFU_ORTHOLOGUE AFUA_4G14700)"/>
    <property type="match status" value="1"/>
</dbReference>
<comment type="similarity">
    <text evidence="1">Belongs to the 'GDSL' lipolytic enzyme family.</text>
</comment>
<evidence type="ECO:0000256" key="5">
    <source>
        <dbReference type="SAM" id="Phobius"/>
    </source>
</evidence>
<keyword evidence="5" id="KW-0472">Membrane</keyword>
<evidence type="ECO:0000256" key="3">
    <source>
        <dbReference type="ARBA" id="ARBA00022963"/>
    </source>
</evidence>
<feature type="compositionally biased region" description="Polar residues" evidence="4">
    <location>
        <begin position="53"/>
        <end position="63"/>
    </location>
</feature>
<feature type="compositionally biased region" description="Basic residues" evidence="4">
    <location>
        <begin position="40"/>
        <end position="49"/>
    </location>
</feature>
<keyword evidence="3" id="KW-0443">Lipid metabolism</keyword>
<feature type="region of interest" description="Disordered" evidence="4">
    <location>
        <begin position="40"/>
        <end position="65"/>
    </location>
</feature>
<dbReference type="GO" id="GO:0016042">
    <property type="term" value="P:lipid catabolic process"/>
    <property type="evidence" value="ECO:0007669"/>
    <property type="project" value="UniProtKB-KW"/>
</dbReference>
<reference evidence="6" key="1">
    <citation type="submission" date="2020-05" db="EMBL/GenBank/DDBJ databases">
        <title>WGS assembly of Panicum virgatum.</title>
        <authorList>
            <person name="Lovell J.T."/>
            <person name="Jenkins J."/>
            <person name="Shu S."/>
            <person name="Juenger T.E."/>
            <person name="Schmutz J."/>
        </authorList>
    </citation>
    <scope>NUCLEOTIDE SEQUENCE</scope>
    <source>
        <strain evidence="6">AP13</strain>
    </source>
</reference>
<dbReference type="InterPro" id="IPR035669">
    <property type="entry name" value="SGNH_plant_lipase-like"/>
</dbReference>
<evidence type="ECO:0000313" key="7">
    <source>
        <dbReference type="Proteomes" id="UP000823388"/>
    </source>
</evidence>
<proteinExistence type="inferred from homology"/>
<organism evidence="6 7">
    <name type="scientific">Panicum virgatum</name>
    <name type="common">Blackwell switchgrass</name>
    <dbReference type="NCBI Taxonomy" id="38727"/>
    <lineage>
        <taxon>Eukaryota</taxon>
        <taxon>Viridiplantae</taxon>
        <taxon>Streptophyta</taxon>
        <taxon>Embryophyta</taxon>
        <taxon>Tracheophyta</taxon>
        <taxon>Spermatophyta</taxon>
        <taxon>Magnoliopsida</taxon>
        <taxon>Liliopsida</taxon>
        <taxon>Poales</taxon>
        <taxon>Poaceae</taxon>
        <taxon>PACMAD clade</taxon>
        <taxon>Panicoideae</taxon>
        <taxon>Panicodae</taxon>
        <taxon>Paniceae</taxon>
        <taxon>Panicinae</taxon>
        <taxon>Panicum</taxon>
        <taxon>Panicum sect. Hiantes</taxon>
    </lineage>
</organism>
<dbReference type="InterPro" id="IPR036514">
    <property type="entry name" value="SGNH_hydro_sf"/>
</dbReference>
<feature type="transmembrane region" description="Helical" evidence="5">
    <location>
        <begin position="142"/>
        <end position="168"/>
    </location>
</feature>
<evidence type="ECO:0000256" key="1">
    <source>
        <dbReference type="ARBA" id="ARBA00008668"/>
    </source>
</evidence>
<evidence type="ECO:0000256" key="2">
    <source>
        <dbReference type="ARBA" id="ARBA00022801"/>
    </source>
</evidence>
<name>A0A8T0NHG3_PANVG</name>
<dbReference type="AlphaFoldDB" id="A0A8T0NHG3"/>
<dbReference type="PANTHER" id="PTHR45648:SF106">
    <property type="entry name" value="ANTHER-SPECIFIC PROLINE-RICH PROTEIN APG"/>
    <property type="match status" value="1"/>
</dbReference>
<dbReference type="CDD" id="cd01837">
    <property type="entry name" value="SGNH_plant_lipase_like"/>
    <property type="match status" value="1"/>
</dbReference>
<keyword evidence="3" id="KW-0442">Lipid degradation</keyword>
<sequence>MGVQCVTRARIRPVPHARSRAPCPCRSIEAGRRLSFSTRRHTIRTHARPLRTPTASPSPGTHLSISLASRPQSLSSSIARSLPINLASPELIPSSSLLLTTVRPTISSSPPLTTVCDDQRQCERAMGAATVAAASSSPRSMAAVAVAALWFLAAAATAAAGVPAIYVLGDSLADVGNNNHLPTILRADFPHNGVDFPGGKATGRFSNGKNSVDFLADNLGLPSPPPYLALSGNANYANGVNFASGGAGVLNSTNKDQCISFDKQFDYLSSVSASLAQSLGQAQAAAHLSKSLFAITIGSNDIIHYARSSSGTATGGAGADPSQQFVDTLIQALTGQLQRLYDLGARKLVFLGTGPVGCCPSLRELSASKDCSAVANGASVQYNAAAASLLAGMAARHPDMRYALFDSSAALLQFIDQPAAYGFAEAKAACCGLGDMNAKVGCTPLSFYCANRTSHVFWDFYHPTETTARKLTSTAFDGAAPLIFPINIRQLSAL</sequence>
<evidence type="ECO:0000256" key="4">
    <source>
        <dbReference type="SAM" id="MobiDB-lite"/>
    </source>
</evidence>
<dbReference type="Pfam" id="PF00657">
    <property type="entry name" value="Lipase_GDSL"/>
    <property type="match status" value="1"/>
</dbReference>
<comment type="caution">
    <text evidence="6">The sequence shown here is derived from an EMBL/GenBank/DDBJ whole genome shotgun (WGS) entry which is preliminary data.</text>
</comment>
<dbReference type="EMBL" id="CM029053">
    <property type="protein sequence ID" value="KAG2547689.1"/>
    <property type="molecule type" value="Genomic_DNA"/>
</dbReference>
<dbReference type="Proteomes" id="UP000823388">
    <property type="component" value="Chromosome 9K"/>
</dbReference>
<keyword evidence="5" id="KW-0812">Transmembrane</keyword>
<dbReference type="GO" id="GO:0016788">
    <property type="term" value="F:hydrolase activity, acting on ester bonds"/>
    <property type="evidence" value="ECO:0007669"/>
    <property type="project" value="InterPro"/>
</dbReference>
<gene>
    <name evidence="6" type="ORF">PVAP13_9KG116300</name>
</gene>
<keyword evidence="7" id="KW-1185">Reference proteome</keyword>
<evidence type="ECO:0000313" key="6">
    <source>
        <dbReference type="EMBL" id="KAG2547689.1"/>
    </source>
</evidence>
<keyword evidence="2" id="KW-0378">Hydrolase</keyword>
<keyword evidence="5" id="KW-1133">Transmembrane helix</keyword>
<accession>A0A8T0NHG3</accession>
<dbReference type="Gene3D" id="3.40.50.1110">
    <property type="entry name" value="SGNH hydrolase"/>
    <property type="match status" value="1"/>
</dbReference>
<evidence type="ECO:0008006" key="8">
    <source>
        <dbReference type="Google" id="ProtNLM"/>
    </source>
</evidence>
<dbReference type="InterPro" id="IPR051058">
    <property type="entry name" value="GDSL_Est/Lipase"/>
</dbReference>
<dbReference type="InterPro" id="IPR001087">
    <property type="entry name" value="GDSL"/>
</dbReference>
<dbReference type="SUPFAM" id="SSF52266">
    <property type="entry name" value="SGNH hydrolase"/>
    <property type="match status" value="1"/>
</dbReference>